<protein>
    <submittedName>
        <fullName evidence="1">Uncharacterized protein</fullName>
    </submittedName>
</protein>
<dbReference type="HOGENOM" id="CLU_2472856_0_0_1"/>
<reference evidence="1" key="2">
    <citation type="submission" date="2018-04" db="EMBL/GenBank/DDBJ databases">
        <title>OnivRS2 (Oryza nivara Reference Sequence Version 2).</title>
        <authorList>
            <person name="Zhang J."/>
            <person name="Kudrna D."/>
            <person name="Lee S."/>
            <person name="Talag J."/>
            <person name="Rajasekar S."/>
            <person name="Welchert J."/>
            <person name="Hsing Y.-I."/>
            <person name="Wing R.A."/>
        </authorList>
    </citation>
    <scope>NUCLEOTIDE SEQUENCE [LARGE SCALE GENOMIC DNA]</scope>
    <source>
        <strain evidence="1">SL10</strain>
    </source>
</reference>
<accession>A0A0E0J502</accession>
<dbReference type="OMA" id="RTSSHRY"/>
<keyword evidence="2" id="KW-1185">Reference proteome</keyword>
<dbReference type="Gramene" id="ONIVA11G21620.1">
    <property type="protein sequence ID" value="ONIVA11G21620.1"/>
    <property type="gene ID" value="ONIVA11G21620"/>
</dbReference>
<dbReference type="Proteomes" id="UP000006591">
    <property type="component" value="Chromosome 11"/>
</dbReference>
<evidence type="ECO:0000313" key="2">
    <source>
        <dbReference type="Proteomes" id="UP000006591"/>
    </source>
</evidence>
<evidence type="ECO:0000313" key="1">
    <source>
        <dbReference type="EnsemblPlants" id="ONIVA11G21620.1"/>
    </source>
</evidence>
<reference evidence="1" key="1">
    <citation type="submission" date="2015-04" db="UniProtKB">
        <authorList>
            <consortium name="EnsemblPlants"/>
        </authorList>
    </citation>
    <scope>IDENTIFICATION</scope>
    <source>
        <strain evidence="1">SL10</strain>
    </source>
</reference>
<dbReference type="AlphaFoldDB" id="A0A0E0J502"/>
<name>A0A0E0J502_ORYNI</name>
<proteinExistence type="predicted"/>
<sequence>MTRRRTVPHRSDVSVFATSTPLVLEDADLLPDDGGSHLKSSPSRTSSHRYVVPVLAISMPLVLDYADLLPNNGGCRSQILWRDVEDAISHVLAAHPGPFQCVRLW</sequence>
<dbReference type="EnsemblPlants" id="ONIVA11G21620.1">
    <property type="protein sequence ID" value="ONIVA11G21620.1"/>
    <property type="gene ID" value="ONIVA11G21620"/>
</dbReference>
<organism evidence="1">
    <name type="scientific">Oryza nivara</name>
    <name type="common">Indian wild rice</name>
    <name type="synonym">Oryza sativa f. spontanea</name>
    <dbReference type="NCBI Taxonomy" id="4536"/>
    <lineage>
        <taxon>Eukaryota</taxon>
        <taxon>Viridiplantae</taxon>
        <taxon>Streptophyta</taxon>
        <taxon>Embryophyta</taxon>
        <taxon>Tracheophyta</taxon>
        <taxon>Spermatophyta</taxon>
        <taxon>Magnoliopsida</taxon>
        <taxon>Liliopsida</taxon>
        <taxon>Poales</taxon>
        <taxon>Poaceae</taxon>
        <taxon>BOP clade</taxon>
        <taxon>Oryzoideae</taxon>
        <taxon>Oryzeae</taxon>
        <taxon>Oryzinae</taxon>
        <taxon>Oryza</taxon>
    </lineage>
</organism>